<reference evidence="1 2" key="1">
    <citation type="journal article" date="2024" name="Plant Biotechnol. J.">
        <title>Genome and CRISPR/Cas9 system of a widespread forest tree (Populus alba) in the world.</title>
        <authorList>
            <person name="Liu Y.J."/>
            <person name="Jiang P.F."/>
            <person name="Han X.M."/>
            <person name="Li X.Y."/>
            <person name="Wang H.M."/>
            <person name="Wang Y.J."/>
            <person name="Wang X.X."/>
            <person name="Zeng Q.Y."/>
        </authorList>
    </citation>
    <scope>NUCLEOTIDE SEQUENCE [LARGE SCALE GENOMIC DNA]</scope>
    <source>
        <strain evidence="2">cv. PAL-ZL1</strain>
    </source>
</reference>
<evidence type="ECO:0000313" key="1">
    <source>
        <dbReference type="EMBL" id="KAL3587224.1"/>
    </source>
</evidence>
<keyword evidence="2" id="KW-1185">Reference proteome</keyword>
<comment type="caution">
    <text evidence="1">The sequence shown here is derived from an EMBL/GenBank/DDBJ whole genome shotgun (WGS) entry which is preliminary data.</text>
</comment>
<dbReference type="Proteomes" id="UP000309997">
    <property type="component" value="Unassembled WGS sequence"/>
</dbReference>
<accession>A0ACC4C6W3</accession>
<gene>
    <name evidence="1" type="ORF">D5086_014091</name>
</gene>
<dbReference type="EMBL" id="RCHU02000006">
    <property type="protein sequence ID" value="KAL3587224.1"/>
    <property type="molecule type" value="Genomic_DNA"/>
</dbReference>
<name>A0ACC4C6W3_POPAL</name>
<protein>
    <submittedName>
        <fullName evidence="1">Uncharacterized protein</fullName>
    </submittedName>
</protein>
<organism evidence="1 2">
    <name type="scientific">Populus alba</name>
    <name type="common">White poplar</name>
    <dbReference type="NCBI Taxonomy" id="43335"/>
    <lineage>
        <taxon>Eukaryota</taxon>
        <taxon>Viridiplantae</taxon>
        <taxon>Streptophyta</taxon>
        <taxon>Embryophyta</taxon>
        <taxon>Tracheophyta</taxon>
        <taxon>Spermatophyta</taxon>
        <taxon>Magnoliopsida</taxon>
        <taxon>eudicotyledons</taxon>
        <taxon>Gunneridae</taxon>
        <taxon>Pentapetalae</taxon>
        <taxon>rosids</taxon>
        <taxon>fabids</taxon>
        <taxon>Malpighiales</taxon>
        <taxon>Salicaceae</taxon>
        <taxon>Saliceae</taxon>
        <taxon>Populus</taxon>
    </lineage>
</organism>
<sequence length="74" mass="7973">MFSNNSVSNSSGIQFGTSSAACGDGLIPLSQLRLPQKTTPLLKVMVKLKREEIGVALIADDGTGWISCRKWFCV</sequence>
<proteinExistence type="predicted"/>
<evidence type="ECO:0000313" key="2">
    <source>
        <dbReference type="Proteomes" id="UP000309997"/>
    </source>
</evidence>